<dbReference type="InterPro" id="IPR007353">
    <property type="entry name" value="DUF421"/>
</dbReference>
<sequence>MIDETLVVVVRVIFSFFTLLIFTRVLGKQEVGQLTFFDYINGITIGSIAANLATDLSATTWGHWVGLTGYALLTMILQVISMKSRYLGKVLEGEPTVVVKDGKILEDNLKKMRIKVGELMMLLRQRGVFNITDVEFALIEVNGKLSVLPKSQYLPVTPSDLRIPTDEGGIATELIQEGQLITQNLQQKNVTQEWIEDQLKQQGIDQIEDVFYALYLPNGKLYVDLYEEQVGVEEDISDYPGPY</sequence>
<keyword evidence="5 7" id="KW-1133">Transmembrane helix</keyword>
<evidence type="ECO:0000256" key="7">
    <source>
        <dbReference type="SAM" id="Phobius"/>
    </source>
</evidence>
<gene>
    <name evidence="10" type="ORF">GCM10011389_02210</name>
</gene>
<evidence type="ECO:0000256" key="6">
    <source>
        <dbReference type="ARBA" id="ARBA00023136"/>
    </source>
</evidence>
<dbReference type="Pfam" id="PF04239">
    <property type="entry name" value="DUF421"/>
    <property type="match status" value="1"/>
</dbReference>
<dbReference type="Gene3D" id="3.30.240.20">
    <property type="entry name" value="bsu07140 like domains"/>
    <property type="match status" value="2"/>
</dbReference>
<keyword evidence="3" id="KW-1003">Cell membrane</keyword>
<evidence type="ECO:0000313" key="11">
    <source>
        <dbReference type="Proteomes" id="UP000642571"/>
    </source>
</evidence>
<dbReference type="Proteomes" id="UP000642571">
    <property type="component" value="Unassembled WGS sequence"/>
</dbReference>
<protein>
    <submittedName>
        <fullName evidence="10">DUF421 domain-containing protein</fullName>
    </submittedName>
</protein>
<dbReference type="PANTHER" id="PTHR34582:SF7">
    <property type="entry name" value="UPF0702 TRANSMEMBRANE PROTEIN YDFS"/>
    <property type="match status" value="1"/>
</dbReference>
<dbReference type="RefSeq" id="WP_229721078.1">
    <property type="nucleotide sequence ID" value="NZ_BMIN01000001.1"/>
</dbReference>
<feature type="domain" description="YetF C-terminal" evidence="8">
    <location>
        <begin position="83"/>
        <end position="215"/>
    </location>
</feature>
<proteinExistence type="inferred from homology"/>
<evidence type="ECO:0000259" key="8">
    <source>
        <dbReference type="Pfam" id="PF04239"/>
    </source>
</evidence>
<feature type="transmembrane region" description="Helical" evidence="7">
    <location>
        <begin position="6"/>
        <end position="27"/>
    </location>
</feature>
<comment type="similarity">
    <text evidence="2">Belongs to the UPF0702 family.</text>
</comment>
<feature type="transmembrane region" description="Helical" evidence="7">
    <location>
        <begin position="34"/>
        <end position="54"/>
    </location>
</feature>
<evidence type="ECO:0000256" key="5">
    <source>
        <dbReference type="ARBA" id="ARBA00022989"/>
    </source>
</evidence>
<evidence type="ECO:0000256" key="3">
    <source>
        <dbReference type="ARBA" id="ARBA00022475"/>
    </source>
</evidence>
<evidence type="ECO:0000313" key="10">
    <source>
        <dbReference type="EMBL" id="GGC98619.1"/>
    </source>
</evidence>
<name>A0ABQ1PK50_9BACI</name>
<evidence type="ECO:0000259" key="9">
    <source>
        <dbReference type="Pfam" id="PF20730"/>
    </source>
</evidence>
<keyword evidence="6 7" id="KW-0472">Membrane</keyword>
<feature type="transmembrane region" description="Helical" evidence="7">
    <location>
        <begin position="60"/>
        <end position="80"/>
    </location>
</feature>
<dbReference type="EMBL" id="BMIN01000001">
    <property type="protein sequence ID" value="GGC98619.1"/>
    <property type="molecule type" value="Genomic_DNA"/>
</dbReference>
<evidence type="ECO:0000256" key="4">
    <source>
        <dbReference type="ARBA" id="ARBA00022692"/>
    </source>
</evidence>
<dbReference type="InterPro" id="IPR023090">
    <property type="entry name" value="UPF0702_alpha/beta_dom_sf"/>
</dbReference>
<keyword evidence="11" id="KW-1185">Reference proteome</keyword>
<keyword evidence="4 7" id="KW-0812">Transmembrane</keyword>
<organism evidence="10 11">
    <name type="scientific">Pontibacillus salipaludis</name>
    <dbReference type="NCBI Taxonomy" id="1697394"/>
    <lineage>
        <taxon>Bacteria</taxon>
        <taxon>Bacillati</taxon>
        <taxon>Bacillota</taxon>
        <taxon>Bacilli</taxon>
        <taxon>Bacillales</taxon>
        <taxon>Bacillaceae</taxon>
        <taxon>Pontibacillus</taxon>
    </lineage>
</organism>
<dbReference type="PANTHER" id="PTHR34582">
    <property type="entry name" value="UPF0702 TRANSMEMBRANE PROTEIN YCAP"/>
    <property type="match status" value="1"/>
</dbReference>
<dbReference type="InterPro" id="IPR048454">
    <property type="entry name" value="YetF_N"/>
</dbReference>
<reference evidence="11" key="1">
    <citation type="journal article" date="2019" name="Int. J. Syst. Evol. Microbiol.">
        <title>The Global Catalogue of Microorganisms (GCM) 10K type strain sequencing project: providing services to taxonomists for standard genome sequencing and annotation.</title>
        <authorList>
            <consortium name="The Broad Institute Genomics Platform"/>
            <consortium name="The Broad Institute Genome Sequencing Center for Infectious Disease"/>
            <person name="Wu L."/>
            <person name="Ma J."/>
        </authorList>
    </citation>
    <scope>NUCLEOTIDE SEQUENCE [LARGE SCALE GENOMIC DNA]</scope>
    <source>
        <strain evidence="11">CGMCC 1.15353</strain>
    </source>
</reference>
<comment type="caution">
    <text evidence="10">The sequence shown here is derived from an EMBL/GenBank/DDBJ whole genome shotgun (WGS) entry which is preliminary data.</text>
</comment>
<evidence type="ECO:0000256" key="1">
    <source>
        <dbReference type="ARBA" id="ARBA00004651"/>
    </source>
</evidence>
<feature type="domain" description="YetF-like N-terminal transmembrane" evidence="9">
    <location>
        <begin position="8"/>
        <end position="76"/>
    </location>
</feature>
<evidence type="ECO:0000256" key="2">
    <source>
        <dbReference type="ARBA" id="ARBA00006448"/>
    </source>
</evidence>
<comment type="subcellular location">
    <subcellularLocation>
        <location evidence="1">Cell membrane</location>
        <topology evidence="1">Multi-pass membrane protein</topology>
    </subcellularLocation>
</comment>
<dbReference type="Pfam" id="PF20730">
    <property type="entry name" value="YetF_N"/>
    <property type="match status" value="1"/>
</dbReference>
<accession>A0ABQ1PK50</accession>